<evidence type="ECO:0000256" key="7">
    <source>
        <dbReference type="SAM" id="MobiDB-lite"/>
    </source>
</evidence>
<dbReference type="PANTHER" id="PTHR30606:SF10">
    <property type="entry name" value="PHOSPHATIDYLINOSITOL MANNOSIDE ACYLTRANSFERASE"/>
    <property type="match status" value="1"/>
</dbReference>
<keyword evidence="2" id="KW-1003">Cell membrane</keyword>
<evidence type="ECO:0000313" key="9">
    <source>
        <dbReference type="Proteomes" id="UP000007382"/>
    </source>
</evidence>
<protein>
    <submittedName>
        <fullName evidence="8">Putative lipid A biosynthesis acyltransferase</fullName>
    </submittedName>
</protein>
<name>I0IPC7_LEPFC</name>
<evidence type="ECO:0000256" key="1">
    <source>
        <dbReference type="ARBA" id="ARBA00004533"/>
    </source>
</evidence>
<keyword evidence="6 8" id="KW-0012">Acyltransferase</keyword>
<keyword evidence="4 8" id="KW-0808">Transferase</keyword>
<reference evidence="8 9" key="1">
    <citation type="journal article" date="2012" name="J. Bacteriol.">
        <title>Complete Genome Sequence of Leptospirillum ferrooxidans Strain C2-3, Isolated from a Fresh Volcanic Ash Deposit on the Island of Miyake, Japan.</title>
        <authorList>
            <person name="Fujimura R."/>
            <person name="Sato Y."/>
            <person name="Nishizawa T."/>
            <person name="Oshima K."/>
            <person name="Kim S.-W."/>
            <person name="Hattori M."/>
            <person name="Kamijo T."/>
            <person name="Ohta H."/>
        </authorList>
    </citation>
    <scope>NUCLEOTIDE SEQUENCE [LARGE SCALE GENOMIC DNA]</scope>
    <source>
        <strain evidence="8 9">C2-3</strain>
    </source>
</reference>
<dbReference type="InterPro" id="IPR004960">
    <property type="entry name" value="LipA_acyltrans"/>
</dbReference>
<keyword evidence="3" id="KW-0997">Cell inner membrane</keyword>
<dbReference type="eggNOG" id="COG1560">
    <property type="taxonomic scope" value="Bacteria"/>
</dbReference>
<dbReference type="HOGENOM" id="CLU_049421_4_0_0"/>
<evidence type="ECO:0000256" key="5">
    <source>
        <dbReference type="ARBA" id="ARBA00023136"/>
    </source>
</evidence>
<dbReference type="Pfam" id="PF03279">
    <property type="entry name" value="Lip_A_acyltrans"/>
    <property type="match status" value="1"/>
</dbReference>
<dbReference type="GO" id="GO:0009247">
    <property type="term" value="P:glycolipid biosynthetic process"/>
    <property type="evidence" value="ECO:0007669"/>
    <property type="project" value="UniProtKB-ARBA"/>
</dbReference>
<dbReference type="GO" id="GO:0005886">
    <property type="term" value="C:plasma membrane"/>
    <property type="evidence" value="ECO:0007669"/>
    <property type="project" value="UniProtKB-SubCell"/>
</dbReference>
<evidence type="ECO:0000256" key="4">
    <source>
        <dbReference type="ARBA" id="ARBA00022679"/>
    </source>
</evidence>
<dbReference type="AlphaFoldDB" id="I0IPC7"/>
<keyword evidence="9" id="KW-1185">Reference proteome</keyword>
<dbReference type="EMBL" id="AP012342">
    <property type="protein sequence ID" value="BAM07126.1"/>
    <property type="molecule type" value="Genomic_DNA"/>
</dbReference>
<sequence length="318" mass="35660">MGIETKTPMWLLNSLALGVRAMGPEFGSKAGSLLGDTLRFLMKSKGRLARENLRAAFPDASDSWIRDTEKKMFRHLGRMGVEFLQFPDKDEAWLRKHVQVSGIERAYEALKLGKGALILSAHFGNWEYIFKRLSYDFPKDVYALTRRIKDPNVDLFVKKYREANTGATCILQDNAGSQIVRILKRNGIVITVLDQNAGLKEGAFVPFFGRLAATYTSTARLSLRLGLPVIPVLGHRTTGLDHFVCVMDPIIPDPSLCGENAVEVLTARFTGLLEKAIREYPEQWIWLHNRWKTRPPEETGETVQNGKSEELTAPGDGA</sequence>
<dbReference type="OrthoDB" id="9801955at2"/>
<evidence type="ECO:0000256" key="2">
    <source>
        <dbReference type="ARBA" id="ARBA00022475"/>
    </source>
</evidence>
<evidence type="ECO:0000256" key="3">
    <source>
        <dbReference type="ARBA" id="ARBA00022519"/>
    </source>
</evidence>
<evidence type="ECO:0000313" key="8">
    <source>
        <dbReference type="EMBL" id="BAM07126.1"/>
    </source>
</evidence>
<comment type="subcellular location">
    <subcellularLocation>
        <location evidence="1">Cell inner membrane</location>
    </subcellularLocation>
</comment>
<dbReference type="KEGG" id="lfc:LFE_1443"/>
<gene>
    <name evidence="8" type="ordered locus">LFE_1443</name>
</gene>
<dbReference type="RefSeq" id="WP_014449613.1">
    <property type="nucleotide sequence ID" value="NC_017094.1"/>
</dbReference>
<dbReference type="GO" id="GO:0016746">
    <property type="term" value="F:acyltransferase activity"/>
    <property type="evidence" value="ECO:0007669"/>
    <property type="project" value="UniProtKB-KW"/>
</dbReference>
<reference evidence="9" key="2">
    <citation type="submission" date="2012-03" db="EMBL/GenBank/DDBJ databases">
        <title>The complete genome sequence of the pioneer microbe on fresh volcanic deposit, Leptospirillum ferrooxidans strain C2-3.</title>
        <authorList>
            <person name="Fujimura R."/>
            <person name="Sato Y."/>
            <person name="Nishizawa T."/>
            <person name="Nanba K."/>
            <person name="Oshima K."/>
            <person name="Hattori M."/>
            <person name="Kamijo T."/>
            <person name="Ohta H."/>
        </authorList>
    </citation>
    <scope>NUCLEOTIDE SEQUENCE [LARGE SCALE GENOMIC DNA]</scope>
    <source>
        <strain evidence="9">C2-3</strain>
    </source>
</reference>
<dbReference type="CDD" id="cd07984">
    <property type="entry name" value="LPLAT_LABLAT-like"/>
    <property type="match status" value="1"/>
</dbReference>
<dbReference type="Proteomes" id="UP000007382">
    <property type="component" value="Chromosome"/>
</dbReference>
<accession>I0IPC7</accession>
<keyword evidence="5" id="KW-0472">Membrane</keyword>
<dbReference type="STRING" id="1162668.LFE_1443"/>
<organism evidence="8 9">
    <name type="scientific">Leptospirillum ferrooxidans (strain C2-3)</name>
    <dbReference type="NCBI Taxonomy" id="1162668"/>
    <lineage>
        <taxon>Bacteria</taxon>
        <taxon>Pseudomonadati</taxon>
        <taxon>Nitrospirota</taxon>
        <taxon>Nitrospiria</taxon>
        <taxon>Nitrospirales</taxon>
        <taxon>Nitrospiraceae</taxon>
        <taxon>Leptospirillum</taxon>
    </lineage>
</organism>
<feature type="region of interest" description="Disordered" evidence="7">
    <location>
        <begin position="295"/>
        <end position="318"/>
    </location>
</feature>
<evidence type="ECO:0000256" key="6">
    <source>
        <dbReference type="ARBA" id="ARBA00023315"/>
    </source>
</evidence>
<dbReference type="PANTHER" id="PTHR30606">
    <property type="entry name" value="LIPID A BIOSYNTHESIS LAUROYL ACYLTRANSFERASE"/>
    <property type="match status" value="1"/>
</dbReference>
<dbReference type="PATRIC" id="fig|1162668.3.peg.1712"/>
<proteinExistence type="predicted"/>